<dbReference type="InterPro" id="IPR052715">
    <property type="entry name" value="RAYT_transposase"/>
</dbReference>
<dbReference type="Proteomes" id="UP000229897">
    <property type="component" value="Chromosome"/>
</dbReference>
<dbReference type="InterPro" id="IPR002686">
    <property type="entry name" value="Transposase_17"/>
</dbReference>
<sequence length="192" mass="21902">MRHGARWRNAFLQHSSFQKSLTFALIDLQARHARHTGQMNDYRANRVAGHSYFFTVRLSERGSTLLTDHIAAFGEAIRQARSRKPFHVDAWVALPDHAHAIWTLPPGDEDCAARWRAVKIAFSKSLSKARATRGTEIIWEPHYQQHPVGSDDYAGLVDYIHHNPLRHGLCGAPQEWQWSSVHRFIAAGMVAY</sequence>
<dbReference type="SMART" id="SM01321">
    <property type="entry name" value="Y1_Tnp"/>
    <property type="match status" value="1"/>
</dbReference>
<protein>
    <submittedName>
        <fullName evidence="2">Transposase</fullName>
    </submittedName>
</protein>
<dbReference type="GO" id="GO:0004803">
    <property type="term" value="F:transposase activity"/>
    <property type="evidence" value="ECO:0007669"/>
    <property type="project" value="InterPro"/>
</dbReference>
<dbReference type="EMBL" id="CP024608">
    <property type="protein sequence ID" value="ATQ73494.1"/>
    <property type="molecule type" value="Genomic_DNA"/>
</dbReference>
<dbReference type="GO" id="GO:0006313">
    <property type="term" value="P:DNA transposition"/>
    <property type="evidence" value="ECO:0007669"/>
    <property type="project" value="InterPro"/>
</dbReference>
<evidence type="ECO:0000313" key="2">
    <source>
        <dbReference type="EMBL" id="ATQ73494.1"/>
    </source>
</evidence>
<name>A0A2D2DEU8_9BURK</name>
<accession>A0A2D2DEU8</accession>
<proteinExistence type="predicted"/>
<dbReference type="InterPro" id="IPR036515">
    <property type="entry name" value="Transposase_17_sf"/>
</dbReference>
<evidence type="ECO:0000313" key="3">
    <source>
        <dbReference type="Proteomes" id="UP000229897"/>
    </source>
</evidence>
<reference evidence="2" key="1">
    <citation type="submission" date="2017-10" db="EMBL/GenBank/DDBJ databases">
        <title>Massilia psychrophilum sp. nov., a novel purple-pigmented bacterium isolated from Tianshan glacier, Xinjiang Municipality, China.</title>
        <authorList>
            <person name="Wang H."/>
        </authorList>
    </citation>
    <scope>NUCLEOTIDE SEQUENCE [LARGE SCALE GENOMIC DNA]</scope>
    <source>
        <strain evidence="2">B2</strain>
    </source>
</reference>
<evidence type="ECO:0000259" key="1">
    <source>
        <dbReference type="SMART" id="SM01321"/>
    </source>
</evidence>
<dbReference type="KEGG" id="mass:CR152_02410"/>
<organism evidence="2 3">
    <name type="scientific">Massilia violaceinigra</name>
    <dbReference type="NCBI Taxonomy" id="2045208"/>
    <lineage>
        <taxon>Bacteria</taxon>
        <taxon>Pseudomonadati</taxon>
        <taxon>Pseudomonadota</taxon>
        <taxon>Betaproteobacteria</taxon>
        <taxon>Burkholderiales</taxon>
        <taxon>Oxalobacteraceae</taxon>
        <taxon>Telluria group</taxon>
        <taxon>Massilia</taxon>
    </lineage>
</organism>
<dbReference type="NCBIfam" id="NF047646">
    <property type="entry name" value="REP_Tyr_transpos"/>
    <property type="match status" value="1"/>
</dbReference>
<feature type="domain" description="Transposase IS200-like" evidence="1">
    <location>
        <begin position="47"/>
        <end position="163"/>
    </location>
</feature>
<gene>
    <name evidence="2" type="ORF">CR152_02410</name>
</gene>
<dbReference type="SUPFAM" id="SSF143422">
    <property type="entry name" value="Transposase IS200-like"/>
    <property type="match status" value="1"/>
</dbReference>
<dbReference type="GO" id="GO:0043565">
    <property type="term" value="F:sequence-specific DNA binding"/>
    <property type="evidence" value="ECO:0007669"/>
    <property type="project" value="TreeGrafter"/>
</dbReference>
<keyword evidence="3" id="KW-1185">Reference proteome</keyword>
<dbReference type="AlphaFoldDB" id="A0A2D2DEU8"/>
<dbReference type="Gene3D" id="3.30.70.1290">
    <property type="entry name" value="Transposase IS200-like"/>
    <property type="match status" value="1"/>
</dbReference>
<dbReference type="PANTHER" id="PTHR36966">
    <property type="entry name" value="REP-ASSOCIATED TYROSINE TRANSPOSASE"/>
    <property type="match status" value="1"/>
</dbReference>
<dbReference type="PANTHER" id="PTHR36966:SF1">
    <property type="entry name" value="REP-ASSOCIATED TYROSINE TRANSPOSASE"/>
    <property type="match status" value="1"/>
</dbReference>